<dbReference type="GO" id="GO:0005886">
    <property type="term" value="C:plasma membrane"/>
    <property type="evidence" value="ECO:0007669"/>
    <property type="project" value="UniProtKB-SubCell"/>
</dbReference>
<keyword evidence="6" id="KW-0808">Transferase</keyword>
<dbReference type="NCBIfam" id="TIGR00374">
    <property type="entry name" value="flippase-like domain"/>
    <property type="match status" value="1"/>
</dbReference>
<name>A0AAU8HV96_9FIRM</name>
<dbReference type="InterPro" id="IPR022791">
    <property type="entry name" value="L-PG_synthase/AglD"/>
</dbReference>
<dbReference type="PANTHER" id="PTHR39087:SF2">
    <property type="entry name" value="UPF0104 MEMBRANE PROTEIN MJ1595"/>
    <property type="match status" value="1"/>
</dbReference>
<proteinExistence type="inferred from homology"/>
<comment type="similarity">
    <text evidence="6">Belongs to the LPG synthase family.</text>
</comment>
<comment type="subcellular location">
    <subcellularLocation>
        <location evidence="1 6">Cell membrane</location>
        <topology evidence="1 6">Multi-pass membrane protein</topology>
    </subcellularLocation>
</comment>
<feature type="transmembrane region" description="Helical" evidence="6">
    <location>
        <begin position="38"/>
        <end position="60"/>
    </location>
</feature>
<comment type="function">
    <text evidence="6">Catalyzes the transfer of a lysyl group from L-lysyl-tRNA(Lys) to membrane-bound phosphatidylglycerol (PG), which produces lysylphosphatidylglycerol (LPG), a major component of the bacterial membrane with a positive net charge. LPG synthesis contributes to bacterial virulence as it is involved in the resistance mechanism against cationic antimicrobial peptides (CAMP) produces by the host's immune system (defensins, cathelicidins) and by the competing microorganisms.</text>
</comment>
<evidence type="ECO:0000313" key="7">
    <source>
        <dbReference type="EMBL" id="XCI29326.1"/>
    </source>
</evidence>
<evidence type="ECO:0000256" key="2">
    <source>
        <dbReference type="ARBA" id="ARBA00022475"/>
    </source>
</evidence>
<feature type="transmembrane region" description="Helical" evidence="6">
    <location>
        <begin position="121"/>
        <end position="140"/>
    </location>
</feature>
<dbReference type="GO" id="GO:0046677">
    <property type="term" value="P:response to antibiotic"/>
    <property type="evidence" value="ECO:0007669"/>
    <property type="project" value="UniProtKB-KW"/>
</dbReference>
<dbReference type="GO" id="GO:0050071">
    <property type="term" value="F:phosphatidylglycerol lysyltransferase activity"/>
    <property type="evidence" value="ECO:0007669"/>
    <property type="project" value="UniProtKB-EC"/>
</dbReference>
<keyword evidence="5 6" id="KW-0472">Membrane</keyword>
<comment type="catalytic activity">
    <reaction evidence="6">
        <text>L-lysyl-tRNA(Lys) + a 1,2-diacyl-sn-glycero-3-phospho-(1'-sn-glycerol) = a 1,2-diacyl-sn-glycero-3-phospho-1'-(3'-O-L-lysyl)-sn-glycerol + tRNA(Lys)</text>
        <dbReference type="Rhea" id="RHEA:10668"/>
        <dbReference type="Rhea" id="RHEA-COMP:9696"/>
        <dbReference type="Rhea" id="RHEA-COMP:9697"/>
        <dbReference type="ChEBI" id="CHEBI:64716"/>
        <dbReference type="ChEBI" id="CHEBI:75792"/>
        <dbReference type="ChEBI" id="CHEBI:78442"/>
        <dbReference type="ChEBI" id="CHEBI:78529"/>
        <dbReference type="EC" id="2.3.2.3"/>
    </reaction>
</comment>
<dbReference type="EC" id="2.3.2.3" evidence="6"/>
<keyword evidence="6" id="KW-0443">Lipid metabolism</keyword>
<keyword evidence="4 6" id="KW-1133">Transmembrane helix</keyword>
<accession>A0AAU8HV96</accession>
<dbReference type="GO" id="GO:0006629">
    <property type="term" value="P:lipid metabolic process"/>
    <property type="evidence" value="ECO:0007669"/>
    <property type="project" value="UniProtKB-KW"/>
</dbReference>
<evidence type="ECO:0000256" key="5">
    <source>
        <dbReference type="ARBA" id="ARBA00023136"/>
    </source>
</evidence>
<keyword evidence="3 6" id="KW-0812">Transmembrane</keyword>
<dbReference type="RefSeq" id="WP_353893874.1">
    <property type="nucleotide sequence ID" value="NZ_CP159485.1"/>
</dbReference>
<evidence type="ECO:0000256" key="4">
    <source>
        <dbReference type="ARBA" id="ARBA00022989"/>
    </source>
</evidence>
<evidence type="ECO:0000256" key="3">
    <source>
        <dbReference type="ARBA" id="ARBA00022692"/>
    </source>
</evidence>
<protein>
    <recommendedName>
        <fullName evidence="6">Phosphatidylglycerol lysyltransferase</fullName>
        <ecNumber evidence="6">2.3.2.3</ecNumber>
    </recommendedName>
    <alternativeName>
        <fullName evidence="6">Lysylphosphatidylglycerol synthase</fullName>
    </alternativeName>
</protein>
<reference evidence="7" key="1">
    <citation type="journal article" date="2018" name="Antonie Van Leeuwenhoek">
        <title>Proteinivorax hydrogeniformans sp. nov., an anaerobic, haloalkaliphilic bacterium fermenting proteinaceous compounds with high hydrogen production.</title>
        <authorList>
            <person name="Boltyanskaya Y."/>
            <person name="Detkova E."/>
            <person name="Pimenov N."/>
            <person name="Kevbrin V."/>
        </authorList>
    </citation>
    <scope>NUCLEOTIDE SEQUENCE</scope>
    <source>
        <strain evidence="7">Z-710</strain>
    </source>
</reference>
<feature type="transmembrane region" description="Helical" evidence="6">
    <location>
        <begin position="295"/>
        <end position="322"/>
    </location>
</feature>
<evidence type="ECO:0000256" key="6">
    <source>
        <dbReference type="RuleBase" id="RU363042"/>
    </source>
</evidence>
<feature type="transmembrane region" description="Helical" evidence="6">
    <location>
        <begin position="216"/>
        <end position="233"/>
    </location>
</feature>
<dbReference type="PANTHER" id="PTHR39087">
    <property type="entry name" value="UPF0104 MEMBRANE PROTEIN MJ1595"/>
    <property type="match status" value="1"/>
</dbReference>
<sequence length="337" mass="38327">MKKSLLLVVAILFFLVVTIVLGFEEVYDVIGRMSIFQLFAMTALQLCTLFLTSFIWYYLLKQKSNQVSLSNVFGINLAGSFVESVTPSVKVGGEALKVYLMQKETSLKYTEITAITLVSKFISLFPFLIISFFTLCIAFISFDLPLFVLLAFFGLLLFFSLFFVIFNFEGSFLGRSFSKLEQTERPVLKKIKEKVNKTQVFLEETSIKSKTVVTDYRKRLLLFSIAFIVWAFYPVKVYLVARILGFQLSPVIVIIATFTAYLVSMVPLLPGGLATFEGTLALILAYEGLAPHEAFSIAIMTRVITFWIPLLVSVVPAIYYIGKTKDKTESERRWLRW</sequence>
<keyword evidence="2" id="KW-1003">Cell membrane</keyword>
<dbReference type="EMBL" id="CP159485">
    <property type="protein sequence ID" value="XCI29326.1"/>
    <property type="molecule type" value="Genomic_DNA"/>
</dbReference>
<reference evidence="7" key="2">
    <citation type="submission" date="2024-06" db="EMBL/GenBank/DDBJ databases">
        <authorList>
            <person name="Petrova K.O."/>
            <person name="Toshchakov S.V."/>
            <person name="Boltjanskaja Y.V."/>
            <person name="Kevbrin V.V."/>
        </authorList>
    </citation>
    <scope>NUCLEOTIDE SEQUENCE</scope>
    <source>
        <strain evidence="7">Z-710</strain>
    </source>
</reference>
<dbReference type="AlphaFoldDB" id="A0AAU8HV96"/>
<keyword evidence="6" id="KW-0046">Antibiotic resistance</keyword>
<organism evidence="7">
    <name type="scientific">Proteinivorax hydrogeniformans</name>
    <dbReference type="NCBI Taxonomy" id="1826727"/>
    <lineage>
        <taxon>Bacteria</taxon>
        <taxon>Bacillati</taxon>
        <taxon>Bacillota</taxon>
        <taxon>Clostridia</taxon>
        <taxon>Eubacteriales</taxon>
        <taxon>Proteinivoracaceae</taxon>
        <taxon>Proteinivorax</taxon>
    </lineage>
</organism>
<evidence type="ECO:0000256" key="1">
    <source>
        <dbReference type="ARBA" id="ARBA00004651"/>
    </source>
</evidence>
<feature type="transmembrane region" description="Helical" evidence="6">
    <location>
        <begin position="146"/>
        <end position="168"/>
    </location>
</feature>
<gene>
    <name evidence="6" type="primary">mprF</name>
    <name evidence="7" type="ORF">PRVXH_000644</name>
</gene>
<dbReference type="Pfam" id="PF03706">
    <property type="entry name" value="LPG_synthase_TM"/>
    <property type="match status" value="1"/>
</dbReference>